<dbReference type="Gene3D" id="2.130.10.10">
    <property type="entry name" value="YVTN repeat-like/Quinoprotein amine dehydrogenase"/>
    <property type="match status" value="2"/>
</dbReference>
<dbReference type="SMART" id="SM00320">
    <property type="entry name" value="WD40"/>
    <property type="match status" value="6"/>
</dbReference>
<dbReference type="PANTHER" id="PTHR15622:SF2">
    <property type="entry name" value="U4_U6 SMALL NUCLEAR RIBONUCLEOPROTEIN PRP4"/>
    <property type="match status" value="1"/>
</dbReference>
<sequence length="437" mass="49167">MLPEDGKEKEATFRLWNPSEFDILSGAAQKIGELRQNPADDVWKEQVDFKVTRGQCWHVVFAPDESYFAWISAPRKLLLVPWDRERNCIASQLPSTLKESRVDGGIVGGPRLRETITLTCQYPFLCVNFGISNKTVKQPTRTSWTRYDFANVNVVATGHTNGRIRIWNLETGAFLTELISHRAAIRDLAFAPDGSLRLISASLDKTLKGWDLHEDGNMFKTFIAHKEEALWCTWSPNSKLLASTGNEKTVFVWGMDNYKLIRTLEGHSHNVVSCSFSPDGAVLATASWDTQVILWDPYLGVILYTLYHVHPPPSLIYASGANSAWVRGVSYSKNGMNVVTVSDDHLIRFWNLMGDVDPEGIAGEDEDPLSCIYSPSGRCVAVGTDKFKVTFYSAPVEIPRLTHLARMAVRKVVLTQHVDELEIPNSLKSYLKYKVWV</sequence>
<keyword evidence="7" id="KW-1185">Reference proteome</keyword>
<dbReference type="InterPro" id="IPR015943">
    <property type="entry name" value="WD40/YVTN_repeat-like_dom_sf"/>
</dbReference>
<dbReference type="InterPro" id="IPR036322">
    <property type="entry name" value="WD40_repeat_dom_sf"/>
</dbReference>
<feature type="repeat" description="WD" evidence="4">
    <location>
        <begin position="178"/>
        <end position="220"/>
    </location>
</feature>
<dbReference type="OMA" id="WGMAFGP"/>
<dbReference type="InterPro" id="IPR051983">
    <property type="entry name" value="WSB_SOCS-box_domain"/>
</dbReference>
<name>A0A226E687_FOLCA</name>
<dbReference type="SMART" id="SM00969">
    <property type="entry name" value="SOCS_box"/>
    <property type="match status" value="1"/>
</dbReference>
<dbReference type="SUPFAM" id="SSF50978">
    <property type="entry name" value="WD40 repeat-like"/>
    <property type="match status" value="1"/>
</dbReference>
<reference evidence="6 7" key="1">
    <citation type="submission" date="2015-12" db="EMBL/GenBank/DDBJ databases">
        <title>The genome of Folsomia candida.</title>
        <authorList>
            <person name="Faddeeva A."/>
            <person name="Derks M.F."/>
            <person name="Anvar Y."/>
            <person name="Smit S."/>
            <person name="Van Straalen N."/>
            <person name="Roelofs D."/>
        </authorList>
    </citation>
    <scope>NUCLEOTIDE SEQUENCE [LARGE SCALE GENOMIC DNA]</scope>
    <source>
        <strain evidence="6 7">VU population</strain>
        <tissue evidence="6">Whole body</tissue>
    </source>
</reference>
<dbReference type="InterPro" id="IPR001680">
    <property type="entry name" value="WD40_rpt"/>
</dbReference>
<dbReference type="PROSITE" id="PS50225">
    <property type="entry name" value="SOCS"/>
    <property type="match status" value="1"/>
</dbReference>
<keyword evidence="1 4" id="KW-0853">WD repeat</keyword>
<evidence type="ECO:0000256" key="2">
    <source>
        <dbReference type="ARBA" id="ARBA00022737"/>
    </source>
</evidence>
<dbReference type="PROSITE" id="PS00678">
    <property type="entry name" value="WD_REPEATS_1"/>
    <property type="match status" value="2"/>
</dbReference>
<dbReference type="InterPro" id="IPR019775">
    <property type="entry name" value="WD40_repeat_CS"/>
</dbReference>
<dbReference type="PANTHER" id="PTHR15622">
    <property type="entry name" value="WD40 REPEAT PROTEIN"/>
    <property type="match status" value="1"/>
</dbReference>
<feature type="repeat" description="WD" evidence="4">
    <location>
        <begin position="264"/>
        <end position="296"/>
    </location>
</feature>
<dbReference type="GO" id="GO:0000209">
    <property type="term" value="P:protein polyubiquitination"/>
    <property type="evidence" value="ECO:0007669"/>
    <property type="project" value="TreeGrafter"/>
</dbReference>
<evidence type="ECO:0000259" key="5">
    <source>
        <dbReference type="PROSITE" id="PS50225"/>
    </source>
</evidence>
<dbReference type="GO" id="GO:0035556">
    <property type="term" value="P:intracellular signal transduction"/>
    <property type="evidence" value="ECO:0007669"/>
    <property type="project" value="InterPro"/>
</dbReference>
<dbReference type="PROSITE" id="PS50294">
    <property type="entry name" value="WD_REPEATS_REGION"/>
    <property type="match status" value="2"/>
</dbReference>
<dbReference type="CDD" id="cd00200">
    <property type="entry name" value="WD40"/>
    <property type="match status" value="1"/>
</dbReference>
<proteinExistence type="predicted"/>
<feature type="repeat" description="WD" evidence="4">
    <location>
        <begin position="222"/>
        <end position="263"/>
    </location>
</feature>
<dbReference type="InterPro" id="IPR036036">
    <property type="entry name" value="SOCS_box-like_dom_sf"/>
</dbReference>
<dbReference type="AlphaFoldDB" id="A0A226E687"/>
<evidence type="ECO:0000313" key="6">
    <source>
        <dbReference type="EMBL" id="OXA52401.1"/>
    </source>
</evidence>
<accession>A0A226E687</accession>
<dbReference type="Proteomes" id="UP000198287">
    <property type="component" value="Unassembled WGS sequence"/>
</dbReference>
<evidence type="ECO:0000313" key="7">
    <source>
        <dbReference type="Proteomes" id="UP000198287"/>
    </source>
</evidence>
<dbReference type="EMBL" id="LNIX01000006">
    <property type="protein sequence ID" value="OXA52401.1"/>
    <property type="molecule type" value="Genomic_DNA"/>
</dbReference>
<evidence type="ECO:0000256" key="3">
    <source>
        <dbReference type="ARBA" id="ARBA00022786"/>
    </source>
</evidence>
<keyword evidence="3" id="KW-0833">Ubl conjugation pathway</keyword>
<dbReference type="Pfam" id="PF00400">
    <property type="entry name" value="WD40"/>
    <property type="match status" value="4"/>
</dbReference>
<evidence type="ECO:0000256" key="1">
    <source>
        <dbReference type="ARBA" id="ARBA00022574"/>
    </source>
</evidence>
<feature type="repeat" description="WD" evidence="4">
    <location>
        <begin position="319"/>
        <end position="352"/>
    </location>
</feature>
<gene>
    <name evidence="6" type="ORF">Fcan01_12214</name>
</gene>
<dbReference type="SUPFAM" id="SSF158235">
    <property type="entry name" value="SOCS box-like"/>
    <property type="match status" value="1"/>
</dbReference>
<dbReference type="STRING" id="158441.A0A226E687"/>
<keyword evidence="2" id="KW-0677">Repeat</keyword>
<evidence type="ECO:0000256" key="4">
    <source>
        <dbReference type="PROSITE-ProRule" id="PRU00221"/>
    </source>
</evidence>
<dbReference type="Gene3D" id="1.10.750.20">
    <property type="entry name" value="SOCS box"/>
    <property type="match status" value="1"/>
</dbReference>
<dbReference type="Pfam" id="PF07525">
    <property type="entry name" value="SOCS_box"/>
    <property type="match status" value="1"/>
</dbReference>
<comment type="caution">
    <text evidence="6">The sequence shown here is derived from an EMBL/GenBank/DDBJ whole genome shotgun (WGS) entry which is preliminary data.</text>
</comment>
<protein>
    <submittedName>
        <fullName evidence="6">WD repeat and SOCS box-containing protein 1</fullName>
    </submittedName>
</protein>
<organism evidence="6 7">
    <name type="scientific">Folsomia candida</name>
    <name type="common">Springtail</name>
    <dbReference type="NCBI Taxonomy" id="158441"/>
    <lineage>
        <taxon>Eukaryota</taxon>
        <taxon>Metazoa</taxon>
        <taxon>Ecdysozoa</taxon>
        <taxon>Arthropoda</taxon>
        <taxon>Hexapoda</taxon>
        <taxon>Collembola</taxon>
        <taxon>Entomobryomorpha</taxon>
        <taxon>Isotomoidea</taxon>
        <taxon>Isotomidae</taxon>
        <taxon>Proisotominae</taxon>
        <taxon>Folsomia</taxon>
    </lineage>
</organism>
<dbReference type="OrthoDB" id="8250061at2759"/>
<dbReference type="PROSITE" id="PS50082">
    <property type="entry name" value="WD_REPEATS_2"/>
    <property type="match status" value="4"/>
</dbReference>
<dbReference type="InterPro" id="IPR001496">
    <property type="entry name" value="SOCS_box"/>
</dbReference>
<feature type="domain" description="SOCS box" evidence="5">
    <location>
        <begin position="386"/>
        <end position="433"/>
    </location>
</feature>